<dbReference type="PANTHER" id="PTHR37816">
    <property type="entry name" value="YALI0E33011P"/>
    <property type="match status" value="1"/>
</dbReference>
<comment type="caution">
    <text evidence="1">The sequence shown here is derived from an EMBL/GenBank/DDBJ whole genome shotgun (WGS) entry which is preliminary data.</text>
</comment>
<evidence type="ECO:0008006" key="3">
    <source>
        <dbReference type="Google" id="ProtNLM"/>
    </source>
</evidence>
<dbReference type="SUPFAM" id="SSF52540">
    <property type="entry name" value="P-loop containing nucleoside triphosphate hydrolases"/>
    <property type="match status" value="1"/>
</dbReference>
<dbReference type="Pfam" id="PF13671">
    <property type="entry name" value="AAA_33"/>
    <property type="match status" value="1"/>
</dbReference>
<evidence type="ECO:0000313" key="2">
    <source>
        <dbReference type="Proteomes" id="UP000277864"/>
    </source>
</evidence>
<name>A0A429Z4S5_9ENTE</name>
<gene>
    <name evidence="1" type="ORF">C7P63_08745</name>
</gene>
<dbReference type="InterPro" id="IPR052922">
    <property type="entry name" value="Cytidylate_Kinase-2"/>
</dbReference>
<organism evidence="1 2">
    <name type="scientific">Vagococcus humatus</name>
    <dbReference type="NCBI Taxonomy" id="1889241"/>
    <lineage>
        <taxon>Bacteria</taxon>
        <taxon>Bacillati</taxon>
        <taxon>Bacillota</taxon>
        <taxon>Bacilli</taxon>
        <taxon>Lactobacillales</taxon>
        <taxon>Enterococcaceae</taxon>
        <taxon>Vagococcus</taxon>
    </lineage>
</organism>
<reference evidence="1 2" key="1">
    <citation type="submission" date="2018-03" db="EMBL/GenBank/DDBJ databases">
        <authorList>
            <person name="Gulvik C.A."/>
        </authorList>
    </citation>
    <scope>NUCLEOTIDE SEQUENCE [LARGE SCALE GENOMIC DNA]</scope>
    <source>
        <strain evidence="1 2">JCM 31581</strain>
    </source>
</reference>
<accession>A0A429Z4S5</accession>
<evidence type="ECO:0000313" key="1">
    <source>
        <dbReference type="EMBL" id="RST88684.1"/>
    </source>
</evidence>
<dbReference type="InterPro" id="IPR027417">
    <property type="entry name" value="P-loop_NTPase"/>
</dbReference>
<dbReference type="AlphaFoldDB" id="A0A429Z4S5"/>
<dbReference type="Proteomes" id="UP000277864">
    <property type="component" value="Unassembled WGS sequence"/>
</dbReference>
<sequence length="163" mass="19933">MKIRIIGPSGSGKTTLGKQLSKKHKIPCLSLDTFLREKNKKNREKSLQHFLSQHDAWIIEGVQDRPWCQDTFKEADIILFLDYPLLLVQYRVFKRTLTRMKKKNWKRKKFLLKRMFNLFKWNRRFYKKKSHVKKKIFKLNPNYFIIHSPKERERIDTIISYYL</sequence>
<protein>
    <recommendedName>
        <fullName evidence="3">DNA topology modulation protein FlaR</fullName>
    </recommendedName>
</protein>
<proteinExistence type="predicted"/>
<dbReference type="Gene3D" id="3.40.50.300">
    <property type="entry name" value="P-loop containing nucleotide triphosphate hydrolases"/>
    <property type="match status" value="1"/>
</dbReference>
<dbReference type="PANTHER" id="PTHR37816:SF2">
    <property type="entry name" value="DNA TOPOLOGY MODULATION PROTEIN FLAR-RELATED PROTEIN"/>
    <property type="match status" value="1"/>
</dbReference>
<dbReference type="RefSeq" id="WP_165863808.1">
    <property type="nucleotide sequence ID" value="NZ_PXZH01000006.1"/>
</dbReference>
<dbReference type="EMBL" id="PXZH01000006">
    <property type="protein sequence ID" value="RST88684.1"/>
    <property type="molecule type" value="Genomic_DNA"/>
</dbReference>
<keyword evidence="2" id="KW-1185">Reference proteome</keyword>